<evidence type="ECO:0000313" key="2">
    <source>
        <dbReference type="EMBL" id="MCP2169211.1"/>
    </source>
</evidence>
<feature type="domain" description="PucR C-terminal helix-turn-helix" evidence="1">
    <location>
        <begin position="269"/>
        <end position="324"/>
    </location>
</feature>
<accession>A0AAE3GJ77</accession>
<gene>
    <name evidence="2" type="ORF">LX83_006095</name>
</gene>
<sequence>MQSLAARIAALDPSAEAAMQVIAYFDELTQRHAGLEPVVRGAATLTGVAARLVDPVRRVRMRVTADGRRQDSDAPPEPTWLSAPVFADQPATIWLETQPRGSLIDDLVLQRAALTAGVVLTLVRGQQPTTRVGIECALTETVLDPHATVDNRLTAARQLGLAPDASARVFALPRGGATIAPPDRAVPAEGRVGVGPATPVLRLPESAARARTALRFTAEGTEHDPGPRVVHAEELGGLELLAQALGPDTPRPPDLDTLLRASAEAPWMLATLTVFAEAASLRGAASRLFIHHSTLQQRIEHAERVLGWPLREPAGQLRLALALAMRLLARPEV</sequence>
<name>A0AAE3GJ77_9PSEU</name>
<protein>
    <submittedName>
        <fullName evidence="2">PucR C-terminal helix-turn-helix domain-containing protein</fullName>
    </submittedName>
</protein>
<organism evidence="2 3">
    <name type="scientific">Goodfellowiella coeruleoviolacea</name>
    <dbReference type="NCBI Taxonomy" id="334858"/>
    <lineage>
        <taxon>Bacteria</taxon>
        <taxon>Bacillati</taxon>
        <taxon>Actinomycetota</taxon>
        <taxon>Actinomycetes</taxon>
        <taxon>Pseudonocardiales</taxon>
        <taxon>Pseudonocardiaceae</taxon>
        <taxon>Goodfellowiella</taxon>
    </lineage>
</organism>
<dbReference type="InterPro" id="IPR042070">
    <property type="entry name" value="PucR_C-HTH_sf"/>
</dbReference>
<dbReference type="Proteomes" id="UP001206128">
    <property type="component" value="Unassembled WGS sequence"/>
</dbReference>
<dbReference type="Gene3D" id="1.10.10.2840">
    <property type="entry name" value="PucR C-terminal helix-turn-helix domain"/>
    <property type="match status" value="1"/>
</dbReference>
<dbReference type="PANTHER" id="PTHR33744">
    <property type="entry name" value="CARBOHYDRATE DIACID REGULATOR"/>
    <property type="match status" value="1"/>
</dbReference>
<dbReference type="InterPro" id="IPR051448">
    <property type="entry name" value="CdaR-like_regulators"/>
</dbReference>
<dbReference type="RefSeq" id="WP_253777785.1">
    <property type="nucleotide sequence ID" value="NZ_JAMTCK010000017.1"/>
</dbReference>
<dbReference type="AlphaFoldDB" id="A0AAE3GJ77"/>
<dbReference type="Pfam" id="PF13556">
    <property type="entry name" value="HTH_30"/>
    <property type="match status" value="1"/>
</dbReference>
<comment type="caution">
    <text evidence="2">The sequence shown here is derived from an EMBL/GenBank/DDBJ whole genome shotgun (WGS) entry which is preliminary data.</text>
</comment>
<dbReference type="PANTHER" id="PTHR33744:SF7">
    <property type="entry name" value="PUCR FAMILY TRANSCRIPTIONAL REGULATOR"/>
    <property type="match status" value="1"/>
</dbReference>
<reference evidence="2" key="1">
    <citation type="submission" date="2022-06" db="EMBL/GenBank/DDBJ databases">
        <title>Genomic Encyclopedia of Archaeal and Bacterial Type Strains, Phase II (KMG-II): from individual species to whole genera.</title>
        <authorList>
            <person name="Goeker M."/>
        </authorList>
    </citation>
    <scope>NUCLEOTIDE SEQUENCE</scope>
    <source>
        <strain evidence="2">DSM 43935</strain>
    </source>
</reference>
<evidence type="ECO:0000313" key="3">
    <source>
        <dbReference type="Proteomes" id="UP001206128"/>
    </source>
</evidence>
<dbReference type="InterPro" id="IPR025736">
    <property type="entry name" value="PucR_C-HTH_dom"/>
</dbReference>
<proteinExistence type="predicted"/>
<evidence type="ECO:0000259" key="1">
    <source>
        <dbReference type="Pfam" id="PF13556"/>
    </source>
</evidence>
<dbReference type="EMBL" id="JAMTCK010000017">
    <property type="protein sequence ID" value="MCP2169211.1"/>
    <property type="molecule type" value="Genomic_DNA"/>
</dbReference>
<keyword evidence="3" id="KW-1185">Reference proteome</keyword>